<evidence type="ECO:0000259" key="6">
    <source>
        <dbReference type="PROSITE" id="PS50977"/>
    </source>
</evidence>
<evidence type="ECO:0000256" key="2">
    <source>
        <dbReference type="ARBA" id="ARBA00023125"/>
    </source>
</evidence>
<feature type="region of interest" description="Disordered" evidence="5">
    <location>
        <begin position="197"/>
        <end position="222"/>
    </location>
</feature>
<reference evidence="7" key="1">
    <citation type="submission" date="2023-10" db="EMBL/GenBank/DDBJ databases">
        <title>Development of a sustainable strategy for remediation of hydrocarbon-contaminated territories based on the waste exchange concept.</title>
        <authorList>
            <person name="Krivoruchko A."/>
        </authorList>
    </citation>
    <scope>NUCLEOTIDE SEQUENCE</scope>
    <source>
        <strain evidence="7">IEGM 68</strain>
    </source>
</reference>
<dbReference type="PANTHER" id="PTHR30055">
    <property type="entry name" value="HTH-TYPE TRANSCRIPTIONAL REGULATOR RUTR"/>
    <property type="match status" value="1"/>
</dbReference>
<dbReference type="PROSITE" id="PS50977">
    <property type="entry name" value="HTH_TETR_2"/>
    <property type="match status" value="1"/>
</dbReference>
<dbReference type="InterPro" id="IPR009057">
    <property type="entry name" value="Homeodomain-like_sf"/>
</dbReference>
<organism evidence="7 8">
    <name type="scientific">Rhodococcus oxybenzonivorans</name>
    <dbReference type="NCBI Taxonomy" id="1990687"/>
    <lineage>
        <taxon>Bacteria</taxon>
        <taxon>Bacillati</taxon>
        <taxon>Actinomycetota</taxon>
        <taxon>Actinomycetes</taxon>
        <taxon>Mycobacteriales</taxon>
        <taxon>Nocardiaceae</taxon>
        <taxon>Rhodococcus</taxon>
    </lineage>
</organism>
<feature type="domain" description="HTH tetR-type" evidence="6">
    <location>
        <begin position="14"/>
        <end position="74"/>
    </location>
</feature>
<sequence length="222" mass="24151">MPRGWQGNPPKNVDEARSRIVDAAMGCVARKGPAKTTVSDIAAELGVTRATVYRHFASLDDIWIAVSHAASDAFIDLLIVRVHNLSDPADIVVESLAYVVEQLASEPFAGVLISTGRAETLAVSMASQLAIDVTVSALRSFTIDWDALGYSDVDLDEFAEFVLPILHSLIVTPSKHRTARQLRMFLRRWVGPSIVPPPSPFPPSIRGHADRTSSCDRHLQGT</sequence>
<evidence type="ECO:0000313" key="7">
    <source>
        <dbReference type="EMBL" id="MDV7265790.1"/>
    </source>
</evidence>
<dbReference type="AlphaFoldDB" id="A0AAE5A6D4"/>
<dbReference type="InterPro" id="IPR001647">
    <property type="entry name" value="HTH_TetR"/>
</dbReference>
<proteinExistence type="predicted"/>
<dbReference type="PRINTS" id="PR00455">
    <property type="entry name" value="HTHTETR"/>
</dbReference>
<dbReference type="InterPro" id="IPR050109">
    <property type="entry name" value="HTH-type_TetR-like_transc_reg"/>
</dbReference>
<dbReference type="GO" id="GO:0003700">
    <property type="term" value="F:DNA-binding transcription factor activity"/>
    <property type="evidence" value="ECO:0007669"/>
    <property type="project" value="TreeGrafter"/>
</dbReference>
<evidence type="ECO:0000256" key="4">
    <source>
        <dbReference type="PROSITE-ProRule" id="PRU00335"/>
    </source>
</evidence>
<dbReference type="RefSeq" id="WP_317753877.1">
    <property type="nucleotide sequence ID" value="NZ_JAWLUP010000032.1"/>
</dbReference>
<gene>
    <name evidence="7" type="ORF">R4315_14760</name>
</gene>
<feature type="DNA-binding region" description="H-T-H motif" evidence="4">
    <location>
        <begin position="37"/>
        <end position="56"/>
    </location>
</feature>
<dbReference type="EMBL" id="JAWLUP010000032">
    <property type="protein sequence ID" value="MDV7265790.1"/>
    <property type="molecule type" value="Genomic_DNA"/>
</dbReference>
<accession>A0AAE5A6D4</accession>
<evidence type="ECO:0000256" key="1">
    <source>
        <dbReference type="ARBA" id="ARBA00023015"/>
    </source>
</evidence>
<keyword evidence="1" id="KW-0805">Transcription regulation</keyword>
<dbReference type="GO" id="GO:0000976">
    <property type="term" value="F:transcription cis-regulatory region binding"/>
    <property type="evidence" value="ECO:0007669"/>
    <property type="project" value="TreeGrafter"/>
</dbReference>
<dbReference type="Proteomes" id="UP001185863">
    <property type="component" value="Unassembled WGS sequence"/>
</dbReference>
<dbReference type="PANTHER" id="PTHR30055:SF234">
    <property type="entry name" value="HTH-TYPE TRANSCRIPTIONAL REGULATOR BETI"/>
    <property type="match status" value="1"/>
</dbReference>
<name>A0AAE5A6D4_9NOCA</name>
<evidence type="ECO:0000256" key="5">
    <source>
        <dbReference type="SAM" id="MobiDB-lite"/>
    </source>
</evidence>
<dbReference type="SUPFAM" id="SSF46689">
    <property type="entry name" value="Homeodomain-like"/>
    <property type="match status" value="1"/>
</dbReference>
<keyword evidence="2 4" id="KW-0238">DNA-binding</keyword>
<comment type="caution">
    <text evidence="7">The sequence shown here is derived from an EMBL/GenBank/DDBJ whole genome shotgun (WGS) entry which is preliminary data.</text>
</comment>
<dbReference type="Pfam" id="PF00440">
    <property type="entry name" value="TetR_N"/>
    <property type="match status" value="1"/>
</dbReference>
<evidence type="ECO:0000256" key="3">
    <source>
        <dbReference type="ARBA" id="ARBA00023163"/>
    </source>
</evidence>
<keyword evidence="3" id="KW-0804">Transcription</keyword>
<dbReference type="Gene3D" id="1.10.357.10">
    <property type="entry name" value="Tetracycline Repressor, domain 2"/>
    <property type="match status" value="1"/>
</dbReference>
<protein>
    <submittedName>
        <fullName evidence="7">TetR/AcrR family transcriptional regulator</fullName>
    </submittedName>
</protein>
<evidence type="ECO:0000313" key="8">
    <source>
        <dbReference type="Proteomes" id="UP001185863"/>
    </source>
</evidence>
<feature type="compositionally biased region" description="Basic and acidic residues" evidence="5">
    <location>
        <begin position="207"/>
        <end position="222"/>
    </location>
</feature>